<evidence type="ECO:0000313" key="3">
    <source>
        <dbReference type="Proteomes" id="UP000186855"/>
    </source>
</evidence>
<reference evidence="2 3" key="1">
    <citation type="submission" date="2016-12" db="EMBL/GenBank/DDBJ databases">
        <title>Genomic comparison of strains in the 'Actinomyces naeslundii' group.</title>
        <authorList>
            <person name="Mughal S.R."/>
            <person name="Do T."/>
            <person name="Gilbert S.C."/>
            <person name="Witherden E.A."/>
            <person name="Didelot X."/>
            <person name="Beighton D."/>
        </authorList>
    </citation>
    <scope>NUCLEOTIDE SEQUENCE [LARGE SCALE GENOMIC DNA]</scope>
    <source>
        <strain evidence="2 3">S24V</strain>
    </source>
</reference>
<gene>
    <name evidence="2" type="ORF">BKH30_13195</name>
</gene>
<feature type="transmembrane region" description="Helical" evidence="1">
    <location>
        <begin position="95"/>
        <end position="114"/>
    </location>
</feature>
<proteinExistence type="predicted"/>
<sequence length="115" mass="12625">MTAPINIAATPVYRRTPPERWQEAASAYRRWWSRHPGLSSALNLVARGAYALMIPLLIAALVMVPRLAYASVPAAFMTVCLMVVALLARTRTISWRSVLLMYGVGAAWSLVVAVI</sequence>
<feature type="transmembrane region" description="Helical" evidence="1">
    <location>
        <begin position="44"/>
        <end position="64"/>
    </location>
</feature>
<evidence type="ECO:0000313" key="2">
    <source>
        <dbReference type="EMBL" id="OLO44349.1"/>
    </source>
</evidence>
<keyword evidence="1" id="KW-0472">Membrane</keyword>
<organism evidence="2 3">
    <name type="scientific">Actinomyces oris</name>
    <dbReference type="NCBI Taxonomy" id="544580"/>
    <lineage>
        <taxon>Bacteria</taxon>
        <taxon>Bacillati</taxon>
        <taxon>Actinomycetota</taxon>
        <taxon>Actinomycetes</taxon>
        <taxon>Actinomycetales</taxon>
        <taxon>Actinomycetaceae</taxon>
        <taxon>Actinomyces</taxon>
    </lineage>
</organism>
<feature type="transmembrane region" description="Helical" evidence="1">
    <location>
        <begin position="70"/>
        <end position="88"/>
    </location>
</feature>
<keyword evidence="1" id="KW-0812">Transmembrane</keyword>
<dbReference type="AlphaFoldDB" id="A0A1Q8V8I0"/>
<feature type="non-terminal residue" evidence="2">
    <location>
        <position position="115"/>
    </location>
</feature>
<keyword evidence="1" id="KW-1133">Transmembrane helix</keyword>
<evidence type="ECO:0000256" key="1">
    <source>
        <dbReference type="SAM" id="Phobius"/>
    </source>
</evidence>
<accession>A0A1Q8V8I0</accession>
<dbReference type="Proteomes" id="UP000186855">
    <property type="component" value="Unassembled WGS sequence"/>
</dbReference>
<comment type="caution">
    <text evidence="2">The sequence shown here is derived from an EMBL/GenBank/DDBJ whole genome shotgun (WGS) entry which is preliminary data.</text>
</comment>
<protein>
    <submittedName>
        <fullName evidence="2">Uncharacterized protein</fullName>
    </submittedName>
</protein>
<name>A0A1Q8V8I0_9ACTO</name>
<dbReference type="EMBL" id="MSKI01000239">
    <property type="protein sequence ID" value="OLO44349.1"/>
    <property type="molecule type" value="Genomic_DNA"/>
</dbReference>